<keyword evidence="1" id="KW-0812">Transmembrane</keyword>
<comment type="caution">
    <text evidence="2">The sequence shown here is derived from an EMBL/GenBank/DDBJ whole genome shotgun (WGS) entry which is preliminary data.</text>
</comment>
<evidence type="ECO:0000256" key="1">
    <source>
        <dbReference type="SAM" id="Phobius"/>
    </source>
</evidence>
<proteinExistence type="predicted"/>
<dbReference type="InterPro" id="IPR009495">
    <property type="entry name" value="NrsF"/>
</dbReference>
<organism evidence="2 3">
    <name type="scientific">Brevundimonas abyssalis TAR-001</name>
    <dbReference type="NCBI Taxonomy" id="1391729"/>
    <lineage>
        <taxon>Bacteria</taxon>
        <taxon>Pseudomonadati</taxon>
        <taxon>Pseudomonadota</taxon>
        <taxon>Alphaproteobacteria</taxon>
        <taxon>Caulobacterales</taxon>
        <taxon>Caulobacteraceae</taxon>
        <taxon>Brevundimonas</taxon>
    </lineage>
</organism>
<dbReference type="Proteomes" id="UP000016569">
    <property type="component" value="Unassembled WGS sequence"/>
</dbReference>
<dbReference type="Pfam" id="PF06532">
    <property type="entry name" value="NrsF"/>
    <property type="match status" value="1"/>
</dbReference>
<feature type="transmembrane region" description="Helical" evidence="1">
    <location>
        <begin position="130"/>
        <end position="150"/>
    </location>
</feature>
<feature type="transmembrane region" description="Helical" evidence="1">
    <location>
        <begin position="187"/>
        <end position="207"/>
    </location>
</feature>
<keyword evidence="3" id="KW-1185">Reference proteome</keyword>
<feature type="transmembrane region" description="Helical" evidence="1">
    <location>
        <begin position="25"/>
        <end position="44"/>
    </location>
</feature>
<accession>A0A8E0N8Q4</accession>
<evidence type="ECO:0000313" key="3">
    <source>
        <dbReference type="Proteomes" id="UP000016569"/>
    </source>
</evidence>
<feature type="transmembrane region" description="Helical" evidence="1">
    <location>
        <begin position="56"/>
        <end position="76"/>
    </location>
</feature>
<dbReference type="EMBL" id="BATC01000012">
    <property type="protein sequence ID" value="GAD58814.1"/>
    <property type="molecule type" value="Genomic_DNA"/>
</dbReference>
<feature type="transmembrane region" description="Helical" evidence="1">
    <location>
        <begin position="88"/>
        <end position="109"/>
    </location>
</feature>
<protein>
    <submittedName>
        <fullName evidence="2">Extracytoplasmic function sigma factor</fullName>
    </submittedName>
</protein>
<name>A0A8E0N8Q4_9CAUL</name>
<reference evidence="3" key="1">
    <citation type="journal article" date="2013" name="Genome Announc.">
        <title>Draft Genome Sequence of the Dimorphic Prosthecate Bacterium Brevundimonas abyssalis TAR-001T.</title>
        <authorList>
            <person name="Tsubouchi T."/>
            <person name="Nishi S."/>
            <person name="Usui K."/>
            <person name="Shimane Y."/>
            <person name="Takaki Y."/>
            <person name="Maruyama T."/>
            <person name="Hatada Y."/>
        </authorList>
    </citation>
    <scope>NUCLEOTIDE SEQUENCE [LARGE SCALE GENOMIC DNA]</scope>
    <source>
        <strain evidence="3">TAR-001</strain>
    </source>
</reference>
<evidence type="ECO:0000313" key="2">
    <source>
        <dbReference type="EMBL" id="GAD58814.1"/>
    </source>
</evidence>
<dbReference type="AlphaFoldDB" id="A0A8E0N8Q4"/>
<gene>
    <name evidence="2" type="ORF">MBEBAB_1064</name>
</gene>
<keyword evidence="1" id="KW-0472">Membrane</keyword>
<sequence length="209" mass="21352">MKTDDLIDALGAGLEPVGPARLSPAALTLAAAAAVVAVLFLLGLRPDLGAAVQGPAFWAKAAYTGALAVVGGWLVLRLGCPGASARPPGLAFAAVVGAALAVGAGEILLSAPDARMDVWLGDTWRYCSANILKVSVFAAPFIWLSARGLAPTRRSGPGPPWACPALWGLRPMVLHCPEATAAFVATWYALGVLLCGAVGALTGRYALRW</sequence>
<keyword evidence="1" id="KW-1133">Transmembrane helix</keyword>